<organism evidence="1 2">
    <name type="scientific">Pollutimonas bauzanensis</name>
    <dbReference type="NCBI Taxonomy" id="658167"/>
    <lineage>
        <taxon>Bacteria</taxon>
        <taxon>Pseudomonadati</taxon>
        <taxon>Pseudomonadota</taxon>
        <taxon>Betaproteobacteria</taxon>
        <taxon>Burkholderiales</taxon>
        <taxon>Alcaligenaceae</taxon>
        <taxon>Pollutimonas</taxon>
    </lineage>
</organism>
<accession>A0A1M5YT88</accession>
<protein>
    <recommendedName>
        <fullName evidence="3">YqjK-like protein</fullName>
    </recommendedName>
</protein>
<name>A0A1M5YT88_9BURK</name>
<dbReference type="AlphaFoldDB" id="A0A1M5YT88"/>
<evidence type="ECO:0000313" key="1">
    <source>
        <dbReference type="EMBL" id="SHI15327.1"/>
    </source>
</evidence>
<gene>
    <name evidence="1" type="ORF">SAMN04488135_110157</name>
</gene>
<dbReference type="STRING" id="658167.SAMN04488135_110157"/>
<dbReference type="EMBL" id="FQXE01000010">
    <property type="protein sequence ID" value="SHI15327.1"/>
    <property type="molecule type" value="Genomic_DNA"/>
</dbReference>
<dbReference type="Proteomes" id="UP000184226">
    <property type="component" value="Unassembled WGS sequence"/>
</dbReference>
<reference evidence="1 2" key="1">
    <citation type="submission" date="2016-11" db="EMBL/GenBank/DDBJ databases">
        <authorList>
            <person name="Jaros S."/>
            <person name="Januszkiewicz K."/>
            <person name="Wedrychowicz H."/>
        </authorList>
    </citation>
    <scope>NUCLEOTIDE SEQUENCE [LARGE SCALE GENOMIC DNA]</scope>
    <source>
        <strain evidence="1 2">CGMCC 1.10190</strain>
    </source>
</reference>
<proteinExistence type="predicted"/>
<sequence>MKKSLSAKERALQVELMRARAALERQSLARDLNGLSQSMRPAALMHALFPRLSSRKPSDWLFQALALSRQYPLLASGASALLTGIGKRRRLWRIGAGLLLSWQVARAMKK</sequence>
<dbReference type="RefSeq" id="WP_073105572.1">
    <property type="nucleotide sequence ID" value="NZ_FQXE01000010.1"/>
</dbReference>
<dbReference type="OrthoDB" id="8639152at2"/>
<evidence type="ECO:0008006" key="3">
    <source>
        <dbReference type="Google" id="ProtNLM"/>
    </source>
</evidence>
<keyword evidence="2" id="KW-1185">Reference proteome</keyword>
<evidence type="ECO:0000313" key="2">
    <source>
        <dbReference type="Proteomes" id="UP000184226"/>
    </source>
</evidence>